<dbReference type="InterPro" id="IPR001789">
    <property type="entry name" value="Sig_transdc_resp-reg_receiver"/>
</dbReference>
<dbReference type="Gene3D" id="3.40.50.2300">
    <property type="match status" value="1"/>
</dbReference>
<name>A0A1G6Q6N8_9ACTN</name>
<dbReference type="PANTHER" id="PTHR48111">
    <property type="entry name" value="REGULATOR OF RPOS"/>
    <property type="match status" value="1"/>
</dbReference>
<protein>
    <submittedName>
        <fullName evidence="6">DNA-binding response regulator, OmpR family, contains REC and winged-helix (WHTH) domain</fullName>
    </submittedName>
</protein>
<dbReference type="SMART" id="SM00448">
    <property type="entry name" value="REC"/>
    <property type="match status" value="1"/>
</dbReference>
<dbReference type="InterPro" id="IPR001867">
    <property type="entry name" value="OmpR/PhoB-type_DNA-bd"/>
</dbReference>
<dbReference type="GO" id="GO:0000156">
    <property type="term" value="F:phosphorelay response regulator activity"/>
    <property type="evidence" value="ECO:0007669"/>
    <property type="project" value="TreeGrafter"/>
</dbReference>
<dbReference type="STRING" id="1045774.SAMN05421872_104290"/>
<dbReference type="GO" id="GO:0006355">
    <property type="term" value="P:regulation of DNA-templated transcription"/>
    <property type="evidence" value="ECO:0007669"/>
    <property type="project" value="InterPro"/>
</dbReference>
<dbReference type="PROSITE" id="PS50110">
    <property type="entry name" value="RESPONSE_REGULATORY"/>
    <property type="match status" value="1"/>
</dbReference>
<evidence type="ECO:0000256" key="4">
    <source>
        <dbReference type="ARBA" id="ARBA00023125"/>
    </source>
</evidence>
<dbReference type="Gene3D" id="1.10.10.10">
    <property type="entry name" value="Winged helix-like DNA-binding domain superfamily/Winged helix DNA-binding domain"/>
    <property type="match status" value="1"/>
</dbReference>
<dbReference type="FunFam" id="1.10.10.10:FF:000018">
    <property type="entry name" value="DNA-binding response regulator ResD"/>
    <property type="match status" value="1"/>
</dbReference>
<evidence type="ECO:0000256" key="1">
    <source>
        <dbReference type="ARBA" id="ARBA00022553"/>
    </source>
</evidence>
<dbReference type="InterPro" id="IPR039420">
    <property type="entry name" value="WalR-like"/>
</dbReference>
<dbReference type="CDD" id="cd17574">
    <property type="entry name" value="REC_OmpR"/>
    <property type="match status" value="1"/>
</dbReference>
<proteinExistence type="predicted"/>
<dbReference type="GO" id="GO:0032993">
    <property type="term" value="C:protein-DNA complex"/>
    <property type="evidence" value="ECO:0007669"/>
    <property type="project" value="TreeGrafter"/>
</dbReference>
<dbReference type="OrthoDB" id="5511894at2"/>
<dbReference type="Proteomes" id="UP000199034">
    <property type="component" value="Unassembled WGS sequence"/>
</dbReference>
<keyword evidence="5" id="KW-0804">Transcription</keyword>
<dbReference type="PROSITE" id="PS51755">
    <property type="entry name" value="OMPR_PHOB"/>
    <property type="match status" value="1"/>
</dbReference>
<evidence type="ECO:0000313" key="6">
    <source>
        <dbReference type="EMBL" id="SDC88150.1"/>
    </source>
</evidence>
<keyword evidence="4 6" id="KW-0238">DNA-binding</keyword>
<organism evidence="6 7">
    <name type="scientific">Nocardioides lianchengensis</name>
    <dbReference type="NCBI Taxonomy" id="1045774"/>
    <lineage>
        <taxon>Bacteria</taxon>
        <taxon>Bacillati</taxon>
        <taxon>Actinomycetota</taxon>
        <taxon>Actinomycetes</taxon>
        <taxon>Propionibacteriales</taxon>
        <taxon>Nocardioidaceae</taxon>
        <taxon>Nocardioides</taxon>
    </lineage>
</organism>
<keyword evidence="2" id="KW-0902">Two-component regulatory system</keyword>
<dbReference type="CDD" id="cd00383">
    <property type="entry name" value="trans_reg_C"/>
    <property type="match status" value="1"/>
</dbReference>
<evidence type="ECO:0000256" key="3">
    <source>
        <dbReference type="ARBA" id="ARBA00023015"/>
    </source>
</evidence>
<dbReference type="InterPro" id="IPR011006">
    <property type="entry name" value="CheY-like_superfamily"/>
</dbReference>
<reference evidence="6 7" key="1">
    <citation type="submission" date="2016-10" db="EMBL/GenBank/DDBJ databases">
        <authorList>
            <person name="de Groot N.N."/>
        </authorList>
    </citation>
    <scope>NUCLEOTIDE SEQUENCE [LARGE SCALE GENOMIC DNA]</scope>
    <source>
        <strain evidence="6 7">CGMCC 4.6858</strain>
    </source>
</reference>
<dbReference type="InterPro" id="IPR036388">
    <property type="entry name" value="WH-like_DNA-bd_sf"/>
</dbReference>
<sequence>MLAPKALVVEDAEEFVRLNRRILEQEGFEVHVATSGERGLMAAREQDFELVLVDVALPGMDGFDVCRELRTFSDAYVLMVTGRSAEVEKIVGFRVGADDYVTKPYSPVELSARIAAMRRRPRQPKTGSGSSFGRLELNADAREVTVDGDPVAMTRIEFDLLHVLSGAPRRVFSRVQLLETVWGHAQGDAHVVDVHIGNLRRKLREALAQEDPIRTVRGVGYKFDPST</sequence>
<dbReference type="EMBL" id="FMZM01000004">
    <property type="protein sequence ID" value="SDC88150.1"/>
    <property type="molecule type" value="Genomic_DNA"/>
</dbReference>
<dbReference type="RefSeq" id="WP_090854292.1">
    <property type="nucleotide sequence ID" value="NZ_FMZM01000004.1"/>
</dbReference>
<evidence type="ECO:0000313" key="7">
    <source>
        <dbReference type="Proteomes" id="UP000199034"/>
    </source>
</evidence>
<dbReference type="AlphaFoldDB" id="A0A1G6Q6N8"/>
<dbReference type="PANTHER" id="PTHR48111:SF4">
    <property type="entry name" value="DNA-BINDING DUAL TRANSCRIPTIONAL REGULATOR OMPR"/>
    <property type="match status" value="1"/>
</dbReference>
<dbReference type="SMART" id="SM00862">
    <property type="entry name" value="Trans_reg_C"/>
    <property type="match status" value="1"/>
</dbReference>
<dbReference type="SUPFAM" id="SSF52172">
    <property type="entry name" value="CheY-like"/>
    <property type="match status" value="1"/>
</dbReference>
<dbReference type="Pfam" id="PF00486">
    <property type="entry name" value="Trans_reg_C"/>
    <property type="match status" value="1"/>
</dbReference>
<evidence type="ECO:0000256" key="2">
    <source>
        <dbReference type="ARBA" id="ARBA00023012"/>
    </source>
</evidence>
<keyword evidence="3" id="KW-0805">Transcription regulation</keyword>
<keyword evidence="7" id="KW-1185">Reference proteome</keyword>
<evidence type="ECO:0000256" key="5">
    <source>
        <dbReference type="ARBA" id="ARBA00023163"/>
    </source>
</evidence>
<accession>A0A1G6Q6N8</accession>
<dbReference type="GO" id="GO:0005829">
    <property type="term" value="C:cytosol"/>
    <property type="evidence" value="ECO:0007669"/>
    <property type="project" value="TreeGrafter"/>
</dbReference>
<keyword evidence="1" id="KW-0597">Phosphoprotein</keyword>
<gene>
    <name evidence="6" type="ORF">SAMN05421872_104290</name>
</gene>
<dbReference type="GO" id="GO:0000976">
    <property type="term" value="F:transcription cis-regulatory region binding"/>
    <property type="evidence" value="ECO:0007669"/>
    <property type="project" value="TreeGrafter"/>
</dbReference>
<dbReference type="Gene3D" id="6.10.250.690">
    <property type="match status" value="1"/>
</dbReference>
<dbReference type="Pfam" id="PF00072">
    <property type="entry name" value="Response_reg"/>
    <property type="match status" value="1"/>
</dbReference>